<dbReference type="Pfam" id="PF00450">
    <property type="entry name" value="Peptidase_S10"/>
    <property type="match status" value="1"/>
</dbReference>
<protein>
    <submittedName>
        <fullName evidence="6">Serine carboxypeptidase II-3 isoform X2</fullName>
    </submittedName>
</protein>
<feature type="transmembrane region" description="Helical" evidence="5">
    <location>
        <begin position="12"/>
        <end position="30"/>
    </location>
</feature>
<evidence type="ECO:0000256" key="2">
    <source>
        <dbReference type="ARBA" id="ARBA00022729"/>
    </source>
</evidence>
<accession>A0A3S3PGC5</accession>
<dbReference type="STRING" id="337451.A0A3S3PGC5"/>
<dbReference type="PANTHER" id="PTHR11802:SF78">
    <property type="entry name" value="CARBOXYPEPTIDASE"/>
    <property type="match status" value="1"/>
</dbReference>
<organism evidence="6 7">
    <name type="scientific">Cinnamomum micranthum f. kanehirae</name>
    <dbReference type="NCBI Taxonomy" id="337451"/>
    <lineage>
        <taxon>Eukaryota</taxon>
        <taxon>Viridiplantae</taxon>
        <taxon>Streptophyta</taxon>
        <taxon>Embryophyta</taxon>
        <taxon>Tracheophyta</taxon>
        <taxon>Spermatophyta</taxon>
        <taxon>Magnoliopsida</taxon>
        <taxon>Magnoliidae</taxon>
        <taxon>Laurales</taxon>
        <taxon>Lauraceae</taxon>
        <taxon>Cinnamomum</taxon>
    </lineage>
</organism>
<comment type="caution">
    <text evidence="6">The sequence shown here is derived from an EMBL/GenBank/DDBJ whole genome shotgun (WGS) entry which is preliminary data.</text>
</comment>
<comment type="similarity">
    <text evidence="1">Belongs to the peptidase S10 family.</text>
</comment>
<dbReference type="EMBL" id="QPKB01000008">
    <property type="protein sequence ID" value="RWR90016.1"/>
    <property type="molecule type" value="Genomic_DNA"/>
</dbReference>
<dbReference type="Gene3D" id="3.40.50.1820">
    <property type="entry name" value="alpha/beta hydrolase"/>
    <property type="match status" value="1"/>
</dbReference>
<dbReference type="FunFam" id="3.40.50.11320:FF:000002">
    <property type="entry name" value="Carboxypeptidase"/>
    <property type="match status" value="1"/>
</dbReference>
<keyword evidence="7" id="KW-1185">Reference proteome</keyword>
<dbReference type="GO" id="GO:0005773">
    <property type="term" value="C:vacuole"/>
    <property type="evidence" value="ECO:0007669"/>
    <property type="project" value="TreeGrafter"/>
</dbReference>
<proteinExistence type="inferred from homology"/>
<sequence length="280" mass="31431">MEKKMKWKKEDVFFFHVNQLLFLVVVFMVVGSCHGYRLNQAGKLQALLKVKKQNGTREEWATPTWVGDGPSEGGAMELDLITNGLPGQPSSVNFKQYAGYITVDEFNQRRLFYYFAESVQDPSTKPLLLWLNGGPGCSSLGFGAMLEIGPFGVKPDGKTLYHRLNSWNKGSQVISSWVDNPTTMFPVYKRLIPNGLRILLYSGDMDAVVPVTSTRYSIDALNLKVKEPWKPWIDNNGEVGGYRVVYDGLTLATIRGAGHEVPKYQSGRAFTLLNYFLNSK</sequence>
<dbReference type="InterPro" id="IPR001563">
    <property type="entry name" value="Peptidase_S10"/>
</dbReference>
<dbReference type="Proteomes" id="UP000283530">
    <property type="component" value="Unassembled WGS sequence"/>
</dbReference>
<dbReference type="InterPro" id="IPR029058">
    <property type="entry name" value="AB_hydrolase_fold"/>
</dbReference>
<keyword evidence="3" id="KW-1015">Disulfide bond</keyword>
<evidence type="ECO:0000256" key="4">
    <source>
        <dbReference type="ARBA" id="ARBA00023180"/>
    </source>
</evidence>
<dbReference type="PROSITE" id="PS51257">
    <property type="entry name" value="PROKAR_LIPOPROTEIN"/>
    <property type="match status" value="1"/>
</dbReference>
<keyword evidence="2" id="KW-0732">Signal</keyword>
<dbReference type="InterPro" id="IPR033124">
    <property type="entry name" value="Ser_caboxypep_his_AS"/>
</dbReference>
<evidence type="ECO:0000256" key="3">
    <source>
        <dbReference type="ARBA" id="ARBA00023157"/>
    </source>
</evidence>
<reference evidence="6 7" key="1">
    <citation type="journal article" date="2019" name="Nat. Plants">
        <title>Stout camphor tree genome fills gaps in understanding of flowering plant genome evolution.</title>
        <authorList>
            <person name="Chaw S.M."/>
            <person name="Liu Y.C."/>
            <person name="Wu Y.W."/>
            <person name="Wang H.Y."/>
            <person name="Lin C.I."/>
            <person name="Wu C.S."/>
            <person name="Ke H.M."/>
            <person name="Chang L.Y."/>
            <person name="Hsu C.Y."/>
            <person name="Yang H.T."/>
            <person name="Sudianto E."/>
            <person name="Hsu M.H."/>
            <person name="Wu K.P."/>
            <person name="Wang L.N."/>
            <person name="Leebens-Mack J.H."/>
            <person name="Tsai I.J."/>
        </authorList>
    </citation>
    <scope>NUCLEOTIDE SEQUENCE [LARGE SCALE GENOMIC DNA]</scope>
    <source>
        <strain evidence="7">cv. Chaw 1501</strain>
        <tissue evidence="6">Young leaves</tissue>
    </source>
</reference>
<name>A0A3S3PGC5_9MAGN</name>
<keyword evidence="6" id="KW-0378">Hydrolase</keyword>
<dbReference type="GO" id="GO:0006508">
    <property type="term" value="P:proteolysis"/>
    <property type="evidence" value="ECO:0007669"/>
    <property type="project" value="InterPro"/>
</dbReference>
<dbReference type="PROSITE" id="PS00560">
    <property type="entry name" value="CARBOXYPEPT_SER_HIS"/>
    <property type="match status" value="1"/>
</dbReference>
<gene>
    <name evidence="6" type="ORF">CKAN_01909300</name>
</gene>
<dbReference type="AlphaFoldDB" id="A0A3S3PGC5"/>
<keyword evidence="5" id="KW-1133">Transmembrane helix</keyword>
<evidence type="ECO:0000313" key="6">
    <source>
        <dbReference type="EMBL" id="RWR90016.1"/>
    </source>
</evidence>
<keyword evidence="6" id="KW-0121">Carboxypeptidase</keyword>
<keyword evidence="5" id="KW-0812">Transmembrane</keyword>
<dbReference type="SUPFAM" id="SSF53474">
    <property type="entry name" value="alpha/beta-Hydrolases"/>
    <property type="match status" value="2"/>
</dbReference>
<keyword evidence="6" id="KW-0645">Protease</keyword>
<dbReference type="Gene3D" id="3.40.50.11320">
    <property type="match status" value="1"/>
</dbReference>
<evidence type="ECO:0000256" key="1">
    <source>
        <dbReference type="ARBA" id="ARBA00009431"/>
    </source>
</evidence>
<keyword evidence="5" id="KW-0472">Membrane</keyword>
<evidence type="ECO:0000256" key="5">
    <source>
        <dbReference type="SAM" id="Phobius"/>
    </source>
</evidence>
<dbReference type="OrthoDB" id="443318at2759"/>
<evidence type="ECO:0000313" key="7">
    <source>
        <dbReference type="Proteomes" id="UP000283530"/>
    </source>
</evidence>
<dbReference type="GO" id="GO:0004185">
    <property type="term" value="F:serine-type carboxypeptidase activity"/>
    <property type="evidence" value="ECO:0007669"/>
    <property type="project" value="InterPro"/>
</dbReference>
<keyword evidence="4" id="KW-0325">Glycoprotein</keyword>
<dbReference type="PANTHER" id="PTHR11802">
    <property type="entry name" value="SERINE PROTEASE FAMILY S10 SERINE CARBOXYPEPTIDASE"/>
    <property type="match status" value="1"/>
</dbReference>